<dbReference type="RefSeq" id="WP_146526628.1">
    <property type="nucleotide sequence ID" value="NZ_SJPV01000004.1"/>
</dbReference>
<dbReference type="OrthoDB" id="516973at2"/>
<keyword evidence="2" id="KW-1185">Reference proteome</keyword>
<sequence length="111" mass="13010">MLSFGGEGAVVRFAFVEMLGRDPQAGESEHWIEWLRETRSNGDTLRRFLMATSEFIGSHGYVNPLDFHTWRNSRWLENVLATCSEVQSQSNDWPNARQWNEEIVRKLKEHK</sequence>
<proteinExistence type="predicted"/>
<dbReference type="AlphaFoldDB" id="A0A5C6DRW2"/>
<organism evidence="1 2">
    <name type="scientific">Novipirellula artificiosorum</name>
    <dbReference type="NCBI Taxonomy" id="2528016"/>
    <lineage>
        <taxon>Bacteria</taxon>
        <taxon>Pseudomonadati</taxon>
        <taxon>Planctomycetota</taxon>
        <taxon>Planctomycetia</taxon>
        <taxon>Pirellulales</taxon>
        <taxon>Pirellulaceae</taxon>
        <taxon>Novipirellula</taxon>
    </lineage>
</organism>
<comment type="caution">
    <text evidence="1">The sequence shown here is derived from an EMBL/GenBank/DDBJ whole genome shotgun (WGS) entry which is preliminary data.</text>
</comment>
<protein>
    <recommendedName>
        <fullName evidence="3">DUF4214 domain-containing protein</fullName>
    </recommendedName>
</protein>
<name>A0A5C6DRW2_9BACT</name>
<gene>
    <name evidence="1" type="ORF">Poly41_27670</name>
</gene>
<reference evidence="1 2" key="1">
    <citation type="submission" date="2019-02" db="EMBL/GenBank/DDBJ databases">
        <title>Deep-cultivation of Planctomycetes and their phenomic and genomic characterization uncovers novel biology.</title>
        <authorList>
            <person name="Wiegand S."/>
            <person name="Jogler M."/>
            <person name="Boedeker C."/>
            <person name="Pinto D."/>
            <person name="Vollmers J."/>
            <person name="Rivas-Marin E."/>
            <person name="Kohn T."/>
            <person name="Peeters S.H."/>
            <person name="Heuer A."/>
            <person name="Rast P."/>
            <person name="Oberbeckmann S."/>
            <person name="Bunk B."/>
            <person name="Jeske O."/>
            <person name="Meyerdierks A."/>
            <person name="Storesund J.E."/>
            <person name="Kallscheuer N."/>
            <person name="Luecker S."/>
            <person name="Lage O.M."/>
            <person name="Pohl T."/>
            <person name="Merkel B.J."/>
            <person name="Hornburger P."/>
            <person name="Mueller R.-W."/>
            <person name="Bruemmer F."/>
            <person name="Labrenz M."/>
            <person name="Spormann A.M."/>
            <person name="Op Den Camp H."/>
            <person name="Overmann J."/>
            <person name="Amann R."/>
            <person name="Jetten M.S.M."/>
            <person name="Mascher T."/>
            <person name="Medema M.H."/>
            <person name="Devos D.P."/>
            <person name="Kaster A.-K."/>
            <person name="Ovreas L."/>
            <person name="Rohde M."/>
            <person name="Galperin M.Y."/>
            <person name="Jogler C."/>
        </authorList>
    </citation>
    <scope>NUCLEOTIDE SEQUENCE [LARGE SCALE GENOMIC DNA]</scope>
    <source>
        <strain evidence="1 2">Poly41</strain>
    </source>
</reference>
<dbReference type="Proteomes" id="UP000319143">
    <property type="component" value="Unassembled WGS sequence"/>
</dbReference>
<evidence type="ECO:0000313" key="1">
    <source>
        <dbReference type="EMBL" id="TWU38291.1"/>
    </source>
</evidence>
<accession>A0A5C6DRW2</accession>
<dbReference type="EMBL" id="SJPV01000004">
    <property type="protein sequence ID" value="TWU38291.1"/>
    <property type="molecule type" value="Genomic_DNA"/>
</dbReference>
<evidence type="ECO:0008006" key="3">
    <source>
        <dbReference type="Google" id="ProtNLM"/>
    </source>
</evidence>
<evidence type="ECO:0000313" key="2">
    <source>
        <dbReference type="Proteomes" id="UP000319143"/>
    </source>
</evidence>